<protein>
    <submittedName>
        <fullName evidence="2">Uncharacterized protein</fullName>
    </submittedName>
</protein>
<organism evidence="2">
    <name type="scientific">marine sediment metagenome</name>
    <dbReference type="NCBI Taxonomy" id="412755"/>
    <lineage>
        <taxon>unclassified sequences</taxon>
        <taxon>metagenomes</taxon>
        <taxon>ecological metagenomes</taxon>
    </lineage>
</organism>
<gene>
    <name evidence="2" type="ORF">LCGC14_3128390</name>
</gene>
<reference evidence="2" key="1">
    <citation type="journal article" date="2015" name="Nature">
        <title>Complex archaea that bridge the gap between prokaryotes and eukaryotes.</title>
        <authorList>
            <person name="Spang A."/>
            <person name="Saw J.H."/>
            <person name="Jorgensen S.L."/>
            <person name="Zaremba-Niedzwiedzka K."/>
            <person name="Martijn J."/>
            <person name="Lind A.E."/>
            <person name="van Eijk R."/>
            <person name="Schleper C."/>
            <person name="Guy L."/>
            <person name="Ettema T.J."/>
        </authorList>
    </citation>
    <scope>NUCLEOTIDE SEQUENCE</scope>
</reference>
<sequence length="32" mass="3732">IKAIISEDKKEKEKEKETDEKETEVIEAKIAE</sequence>
<feature type="region of interest" description="Disordered" evidence="1">
    <location>
        <begin position="1"/>
        <end position="32"/>
    </location>
</feature>
<name>A0A0F8WP75_9ZZZZ</name>
<accession>A0A0F8WP75</accession>
<dbReference type="AlphaFoldDB" id="A0A0F8WP75"/>
<feature type="non-terminal residue" evidence="2">
    <location>
        <position position="1"/>
    </location>
</feature>
<comment type="caution">
    <text evidence="2">The sequence shown here is derived from an EMBL/GenBank/DDBJ whole genome shotgun (WGS) entry which is preliminary data.</text>
</comment>
<proteinExistence type="predicted"/>
<evidence type="ECO:0000256" key="1">
    <source>
        <dbReference type="SAM" id="MobiDB-lite"/>
    </source>
</evidence>
<evidence type="ECO:0000313" key="2">
    <source>
        <dbReference type="EMBL" id="KKK50100.1"/>
    </source>
</evidence>
<dbReference type="EMBL" id="LAZR01068193">
    <property type="protein sequence ID" value="KKK50100.1"/>
    <property type="molecule type" value="Genomic_DNA"/>
</dbReference>